<gene>
    <name evidence="2" type="ORF">PCOR1329_LOCUS7790</name>
</gene>
<accession>A0ABN9Q0Z5</accession>
<feature type="non-terminal residue" evidence="2">
    <location>
        <position position="1"/>
    </location>
</feature>
<feature type="region of interest" description="Disordered" evidence="1">
    <location>
        <begin position="1"/>
        <end position="34"/>
    </location>
</feature>
<keyword evidence="3" id="KW-1185">Reference proteome</keyword>
<dbReference type="Proteomes" id="UP001189429">
    <property type="component" value="Unassembled WGS sequence"/>
</dbReference>
<dbReference type="EMBL" id="CAUYUJ010002114">
    <property type="protein sequence ID" value="CAK0799278.1"/>
    <property type="molecule type" value="Genomic_DNA"/>
</dbReference>
<protein>
    <submittedName>
        <fullName evidence="2">Uncharacterized protein</fullName>
    </submittedName>
</protein>
<evidence type="ECO:0000313" key="3">
    <source>
        <dbReference type="Proteomes" id="UP001189429"/>
    </source>
</evidence>
<evidence type="ECO:0000313" key="2">
    <source>
        <dbReference type="EMBL" id="CAK0799278.1"/>
    </source>
</evidence>
<name>A0ABN9Q0Z5_9DINO</name>
<evidence type="ECO:0000256" key="1">
    <source>
        <dbReference type="SAM" id="MobiDB-lite"/>
    </source>
</evidence>
<organism evidence="2 3">
    <name type="scientific">Prorocentrum cordatum</name>
    <dbReference type="NCBI Taxonomy" id="2364126"/>
    <lineage>
        <taxon>Eukaryota</taxon>
        <taxon>Sar</taxon>
        <taxon>Alveolata</taxon>
        <taxon>Dinophyceae</taxon>
        <taxon>Prorocentrales</taxon>
        <taxon>Prorocentraceae</taxon>
        <taxon>Prorocentrum</taxon>
    </lineage>
</organism>
<reference evidence="2" key="1">
    <citation type="submission" date="2023-10" db="EMBL/GenBank/DDBJ databases">
        <authorList>
            <person name="Chen Y."/>
            <person name="Shah S."/>
            <person name="Dougan E. K."/>
            <person name="Thang M."/>
            <person name="Chan C."/>
        </authorList>
    </citation>
    <scope>NUCLEOTIDE SEQUENCE [LARGE SCALE GENOMIC DNA]</scope>
</reference>
<feature type="compositionally biased region" description="Basic residues" evidence="1">
    <location>
        <begin position="1"/>
        <end position="17"/>
    </location>
</feature>
<proteinExistence type="predicted"/>
<comment type="caution">
    <text evidence="2">The sequence shown here is derived from an EMBL/GenBank/DDBJ whole genome shotgun (WGS) entry which is preliminary data.</text>
</comment>
<sequence length="500" mass="52377">RRGIWRGARGRRSACKKRAAEDGPQPAKRSKTFEGLRGCKGGGFAEDLRAAADAVPDFVPVLSSPCPGGRVVASVRKVTLSSDKTAQPRCAWWQLQHGSPPVGPVESGAVDLSRLDDDVVAVALTAEVAGAGKEKVTEWVEGGAQTAGKAPPWVAALASGGEGGELVRLRRAEGLAAGSAWLVAVVARAPEGSGWSAQGIDEVYPAERLRALLQLRCKEIVAAPPPAEGRIWARRVYCPAAVPRARRDEYVYGLVVLSLPGAARGKIEMLMAFAVSRLLYCVETLFFPGLRDSNPYLASVLYKLTAHMPEEEADDDLLVTGSTGVPWPEADAEDVSGQLVPVDEDVTGELGHTDIFLLTLTSAGELGPWQKQLRSPGDQRPTAAAGEAAGGHVYVAGVSSGSGLSPELGAPPLTAFGGEDALLMKLIWGRAAAQCFRGSPCEVGIPEGLGLSPGDGAVLAAARCGLNASILAARTGWRWDAAPGRYPGIQHWVGDPEHTC</sequence>